<dbReference type="EMBL" id="JAAAIP010000571">
    <property type="protein sequence ID" value="KAG0315001.1"/>
    <property type="molecule type" value="Genomic_DNA"/>
</dbReference>
<protein>
    <submittedName>
        <fullName evidence="2">Uncharacterized protein</fullName>
    </submittedName>
</protein>
<feature type="region of interest" description="Disordered" evidence="1">
    <location>
        <begin position="1"/>
        <end position="34"/>
    </location>
</feature>
<feature type="region of interest" description="Disordered" evidence="1">
    <location>
        <begin position="282"/>
        <end position="331"/>
    </location>
</feature>
<evidence type="ECO:0000256" key="1">
    <source>
        <dbReference type="SAM" id="MobiDB-lite"/>
    </source>
</evidence>
<name>A0A9P6RDH3_9FUNG</name>
<organism evidence="2 3">
    <name type="scientific">Dissophora globulifera</name>
    <dbReference type="NCBI Taxonomy" id="979702"/>
    <lineage>
        <taxon>Eukaryota</taxon>
        <taxon>Fungi</taxon>
        <taxon>Fungi incertae sedis</taxon>
        <taxon>Mucoromycota</taxon>
        <taxon>Mortierellomycotina</taxon>
        <taxon>Mortierellomycetes</taxon>
        <taxon>Mortierellales</taxon>
        <taxon>Mortierellaceae</taxon>
        <taxon>Dissophora</taxon>
    </lineage>
</organism>
<proteinExistence type="predicted"/>
<sequence length="438" mass="49696">MEHISLDSDTEDETEINLDSKPTSPHQNRKKIPKQFRKSNSQVYDNISVYAPPHSALIFRCSQKRARWYLSRGLARSESPTSIHLNFTPGGQGHVDDPYHLEERKNNCVVCGESTEDVGATMLHVVPEQYRKWLPMKLKSHASYDVLVACPECNANWDREAGVVRKRIADIFSVPLEGVGWIKDYEAGVAKRAAGAIIAEWNRRWLEHSFANKGASTGEHRTTVQEVNSIQTMHSKPLNLSHASGGNVKAKKHHVIPAERLQVLEQSILRWWEIFRSEQSEQTAECSLPPKRKLPEETSPKLEDVDDERRKRVKSITGNAEAANLQSASPEGLSTPLAAALDAQPIYKSPSYREHGQLVMARVMASSPEFHNDSEETSETIQRWKEAQRLNNAPEGWKNVGEFIRTWRKEFLRRIQPKSLSSEWRVESAPRGDAPWST</sequence>
<reference evidence="2" key="1">
    <citation type="journal article" date="2020" name="Fungal Divers.">
        <title>Resolving the Mortierellaceae phylogeny through synthesis of multi-gene phylogenetics and phylogenomics.</title>
        <authorList>
            <person name="Vandepol N."/>
            <person name="Liber J."/>
            <person name="Desiro A."/>
            <person name="Na H."/>
            <person name="Kennedy M."/>
            <person name="Barry K."/>
            <person name="Grigoriev I.V."/>
            <person name="Miller A.N."/>
            <person name="O'Donnell K."/>
            <person name="Stajich J.E."/>
            <person name="Bonito G."/>
        </authorList>
    </citation>
    <scope>NUCLEOTIDE SEQUENCE</scope>
    <source>
        <strain evidence="2">REB-010B</strain>
    </source>
</reference>
<keyword evidence="3" id="KW-1185">Reference proteome</keyword>
<gene>
    <name evidence="2" type="ORF">BGZ99_007741</name>
</gene>
<comment type="caution">
    <text evidence="2">The sequence shown here is derived from an EMBL/GenBank/DDBJ whole genome shotgun (WGS) entry which is preliminary data.</text>
</comment>
<dbReference type="AlphaFoldDB" id="A0A9P6RDH3"/>
<evidence type="ECO:0000313" key="3">
    <source>
        <dbReference type="Proteomes" id="UP000738325"/>
    </source>
</evidence>
<evidence type="ECO:0000313" key="2">
    <source>
        <dbReference type="EMBL" id="KAG0315001.1"/>
    </source>
</evidence>
<dbReference type="OrthoDB" id="5511684at2759"/>
<feature type="compositionally biased region" description="Basic and acidic residues" evidence="1">
    <location>
        <begin position="293"/>
        <end position="310"/>
    </location>
</feature>
<dbReference type="Proteomes" id="UP000738325">
    <property type="component" value="Unassembled WGS sequence"/>
</dbReference>
<accession>A0A9P6RDH3</accession>